<dbReference type="EMBL" id="JANPWB010000003">
    <property type="protein sequence ID" value="KAJ1198291.1"/>
    <property type="molecule type" value="Genomic_DNA"/>
</dbReference>
<gene>
    <name evidence="1" type="ORF">NDU88_002133</name>
</gene>
<sequence>MFASIKLNKPIVISDSEMDNDLFNEDFHTDVAVLGQEQNFVEAAHQEPQLLQRRVSPVINKVQRRHVKEIGMVLVDLTLRPECRSNQLVGGEDNFSDVWQVQVEEGGLHGEGSFFETQHRAADVFGKGCGNASGLHGSKDMTDQIAARKRQVTLAAPVRVRAPSGHRSEERVVPRAGNLTSREWPVESADSEHRLAMEVPSTSQSADISDVQFALADETLDYDDDQEIEEGEICGDEEGVLHVGAQQAKGMNYNKEKSIGVLQGLSSRTVQHNQTCEKDRHVAAVDL</sequence>
<reference evidence="1" key="1">
    <citation type="journal article" date="2022" name="bioRxiv">
        <title>Sequencing and chromosome-scale assembly of the giantPleurodeles waltlgenome.</title>
        <authorList>
            <person name="Brown T."/>
            <person name="Elewa A."/>
            <person name="Iarovenko S."/>
            <person name="Subramanian E."/>
            <person name="Araus A.J."/>
            <person name="Petzold A."/>
            <person name="Susuki M."/>
            <person name="Suzuki K.-i.T."/>
            <person name="Hayashi T."/>
            <person name="Toyoda A."/>
            <person name="Oliveira C."/>
            <person name="Osipova E."/>
            <person name="Leigh N.D."/>
            <person name="Simon A."/>
            <person name="Yun M.H."/>
        </authorList>
    </citation>
    <scope>NUCLEOTIDE SEQUENCE</scope>
    <source>
        <strain evidence="1">20211129_DDA</strain>
        <tissue evidence="1">Liver</tissue>
    </source>
</reference>
<name>A0AAV7VBP8_PLEWA</name>
<organism evidence="1 2">
    <name type="scientific">Pleurodeles waltl</name>
    <name type="common">Iberian ribbed newt</name>
    <dbReference type="NCBI Taxonomy" id="8319"/>
    <lineage>
        <taxon>Eukaryota</taxon>
        <taxon>Metazoa</taxon>
        <taxon>Chordata</taxon>
        <taxon>Craniata</taxon>
        <taxon>Vertebrata</taxon>
        <taxon>Euteleostomi</taxon>
        <taxon>Amphibia</taxon>
        <taxon>Batrachia</taxon>
        <taxon>Caudata</taxon>
        <taxon>Salamandroidea</taxon>
        <taxon>Salamandridae</taxon>
        <taxon>Pleurodelinae</taxon>
        <taxon>Pleurodeles</taxon>
    </lineage>
</organism>
<comment type="caution">
    <text evidence="1">The sequence shown here is derived from an EMBL/GenBank/DDBJ whole genome shotgun (WGS) entry which is preliminary data.</text>
</comment>
<dbReference type="AlphaFoldDB" id="A0AAV7VBP8"/>
<protein>
    <submittedName>
        <fullName evidence="1">Uncharacterized protein</fullName>
    </submittedName>
</protein>
<dbReference type="Proteomes" id="UP001066276">
    <property type="component" value="Chromosome 2_1"/>
</dbReference>
<evidence type="ECO:0000313" key="2">
    <source>
        <dbReference type="Proteomes" id="UP001066276"/>
    </source>
</evidence>
<proteinExistence type="predicted"/>
<keyword evidence="2" id="KW-1185">Reference proteome</keyword>
<evidence type="ECO:0000313" key="1">
    <source>
        <dbReference type="EMBL" id="KAJ1198291.1"/>
    </source>
</evidence>
<accession>A0AAV7VBP8</accession>